<evidence type="ECO:0000313" key="3">
    <source>
        <dbReference type="EMBL" id="PCE65053.1"/>
    </source>
</evidence>
<accession>A0A2A4G9D5</accession>
<organism evidence="3 4">
    <name type="scientific">Sediminicola luteus</name>
    <dbReference type="NCBI Taxonomy" id="319238"/>
    <lineage>
        <taxon>Bacteria</taxon>
        <taxon>Pseudomonadati</taxon>
        <taxon>Bacteroidota</taxon>
        <taxon>Flavobacteriia</taxon>
        <taxon>Flavobacteriales</taxon>
        <taxon>Flavobacteriaceae</taxon>
        <taxon>Sediminicola</taxon>
    </lineage>
</organism>
<dbReference type="Gene3D" id="2.60.40.740">
    <property type="match status" value="14"/>
</dbReference>
<comment type="caution">
    <text evidence="3">The sequence shown here is derived from an EMBL/GenBank/DDBJ whole genome shotgun (WGS) entry which is preliminary data.</text>
</comment>
<feature type="domain" description="PKD/Chitinase" evidence="2">
    <location>
        <begin position="2044"/>
        <end position="2112"/>
    </location>
</feature>
<dbReference type="Pfam" id="PF13573">
    <property type="entry name" value="SprB"/>
    <property type="match status" value="15"/>
</dbReference>
<dbReference type="Pfam" id="PF19081">
    <property type="entry name" value="Ig_7"/>
    <property type="match status" value="2"/>
</dbReference>
<dbReference type="InterPro" id="IPR026444">
    <property type="entry name" value="Secre_tail"/>
</dbReference>
<reference evidence="3 4" key="1">
    <citation type="submission" date="2017-04" db="EMBL/GenBank/DDBJ databases">
        <title>A new member of the family Flavobacteriaceae isolated from ascidians.</title>
        <authorList>
            <person name="Chen L."/>
        </authorList>
    </citation>
    <scope>NUCLEOTIDE SEQUENCE [LARGE SCALE GENOMIC DNA]</scope>
    <source>
        <strain evidence="3 4">HQA918</strain>
    </source>
</reference>
<gene>
    <name evidence="3" type="ORF">B7P33_07845</name>
</gene>
<dbReference type="Proteomes" id="UP000219559">
    <property type="component" value="Unassembled WGS sequence"/>
</dbReference>
<name>A0A2A4G9D5_9FLAO</name>
<sequence length="2507" mass="256286">MWSTAGDGSFDDANSATAVYTPGANDINGGTVVLTWTTEDPTGPCVGDSDTMTVTINEELVAEAGEDQTICSGATVSLSGNPSPGMWSTAGDGSFDDANSATAVYTPGANDIDGGTVVLTWTTEDPTGPCVGDSDTMTVTINEELVAEAGDDQTICSGGTVSLTGNPSPGMWSTAGDGTFDDASSATAVYTPGANDIDSGAVVLTWTTEDPTGPCVGDSDTMTVTINEELVAEAGDDQTICSGATVSLSGNPSPGMWSTAGDGSFDDANSATAIYTPGANDISGGTVVLTWTTEDPTGPCVGDSDTMTVTINEELVADAGDDQTICSGSTVSLTGNPSPGMWSTAGDGTFDDASSATAVYTPGANDIDSGAVVLTWTTEDPTGPCVGDSDTMTVTINEELVAEAGDDQTICSGATVSLSGNPSPGMWSTAGDGSFDDANSATAVYTPGANDISGGTVVLTWTTEDPTGPCVGDSDTMTVTINEELVADVGDDQTICSGGTVNLTGSPSPGMWSTAGDGSFDDASSATAVYTPGANDVSGGTVVLTWTTEDPTGPCVGDSDTMTVTINPAPVIEIANQEVCEDTTIVNLTDLEPAGQTGGVWSNGGGILGDATIADPATGPFTYTYTDGNGCEGSDTVAYVINPLPIITISEAPTCSADLTTYSLSVTVSTGTVSSTSGTVTDNGGGSWTVSGIDSGTDVTLTVMDDNDCMAELAVMAPDCSCPVVEAPVGSGQNECLMDPAQTLTAMATVGAGEVVDWYDAATGGTPVASPTLTGVGSVIYYAEARNTTTNCTSATRTPIGLKIYPLPTIMVSDGPTCAADLKTYSVSVTVSTGTVSSTSGTVTDNGGGSWTVSGIDSGTDVTLTVMDDNDCMAELAVMAPDCSCPVVEAPVGSGQNECLMDPAQTLTAMATVGAGEVVDWYDAATGGTPVASPTLTGVGSVIYYAEARNTTTNCTSATRTPITLEIQKPQYPGANGELTICAGETVTVSQLFAALGGIPGSGGFWTPTLAGAGTYTYTIAASGSCPEVSAEVVVTETQLSCAFENITNVTTVGGNDGSATVVVTGGTAPFTFYWGTSSTSTSATATDLSAGTHTVTVYDANQCMTSCEVTIEEPDDPLVCSIKILQNALCKGDDNGKAEVFASGGAGGYTYLWDNGETTAIANNLTAGLHRVTVTDGNGNTTSCTVCIVEPEELLCNISQINAASSATSNDGSATVNATGGTEGYTYLWDNGETTQTATALPPGIRWVTVTDANGCTTQCSICITYEEEELVCSVALVEELSCFGASNASAKVTADGGSGGYTYLWDNGETTATAIGLDAGVHTVTVTDSNGNTTTCNICIVEPKELLCNVSLGTASSGGPDGSATVTVTGGVGPFTYLWENGETTATATSLTPGVHEVTVIDSKGCETSCSICIPEELEELACSIEQRQQISCHDGNDGSALVTATGGSGGYTYLWDNGETTALATMLTAGVHKVTVTDSNGNTTTCSICLGEPDDLTCAVILENGVTSFGGNDGRATVSVDGGVGPYTYDWDNGETAPTAIALTAGEHQVTVTDKQGCITYCTVVVTQPDEMGCTAMMVDPVSCYGGNDGKAMVNPSGGTAPYTYEWSDGQTTQVAAGLSAGAYSVTVKDANGTTSECKVEITGAPELLCEITQVSHVSTYGANDGSATVTPTGGNPAYTYEWSNGKTSASVDNLAPGEYSVKVMDANSCYTTCVVTITQPDPEELVCDIDAVTHISCYGDDTGSITASHSGGVAPFEYFWNTGDNTPTISGLVAGTYSVTITDSMDQSCTKEVTLTQPDMALTCNLDQHTDVTTPGGSDGEATVLVAGGTAPYTYSWSTGSIEDSITNLVAGEYSVTVTDANNCKTTCSVTITEPQPVELVCSVATQTHVDCYGADTGAIGVTVSGGTAPYSYSWNTGATTPSIDGLMAGTYTVTVTDNNGETCFKEVDITQPDTALTCDISQYSDVTTPGGSDGVAQVLVMGGTAPYTYLWSTGATTETIDGLMAGHYSVKVYDANDCETFCEVTISEPEPDELILEVTLLFDVLCNNGTDGEATVEATGGVAPYSYTWSHGPTTPNVSGLMAGDYTVTVTDATMESVELMLTIDEPMPLECMAQVVTPVSVMGGTDGSVTVMAEGGSPGYIYEWSNGDTGQTIENLSAGTYSVTVTDKNGCTTECEVTLEDGMGDSNGFCTYTQGFYGNANGSACLPNGSSTNALGIMTMVINANGGQAVFGNATNNFTLTAADIAAGAVFDILPGGGSPAAFNGTATYPDSGSWSAVPLNNNGKSQNVLFSQALTYYFNLNLNPALAYWDLQPTFHTSALESCGSDTAEEATETFTIPMSVINYLNSTNQANGAYLFDLANAALGGENPGGLALSDIVSALDAINRGFDECRVLRDTANPEQTGAPAPGNTVKIPTKFKVMTYPVPFKNRITLEADSPYRQKIKVDFISPGGKVYKKTEERTLEVGKNTWDCEVGNLPSGVYLVRVKTDKETLFRKVVKK</sequence>
<dbReference type="RefSeq" id="WP_097440332.1">
    <property type="nucleotide sequence ID" value="NZ_KZ300476.1"/>
</dbReference>
<proteinExistence type="predicted"/>
<feature type="domain" description="PKD/Chitinase" evidence="2">
    <location>
        <begin position="1901"/>
        <end position="1957"/>
    </location>
</feature>
<dbReference type="InterPro" id="IPR022409">
    <property type="entry name" value="PKD/Chitinase_dom"/>
</dbReference>
<dbReference type="Pfam" id="PF18962">
    <property type="entry name" value="Por_Secre_tail"/>
    <property type="match status" value="1"/>
</dbReference>
<evidence type="ECO:0000256" key="1">
    <source>
        <dbReference type="ARBA" id="ARBA00022729"/>
    </source>
</evidence>
<protein>
    <recommendedName>
        <fullName evidence="2">PKD/Chitinase domain-containing protein</fullName>
    </recommendedName>
</protein>
<dbReference type="EMBL" id="NBWU01000002">
    <property type="protein sequence ID" value="PCE65053.1"/>
    <property type="molecule type" value="Genomic_DNA"/>
</dbReference>
<feature type="domain" description="PKD/Chitinase" evidence="2">
    <location>
        <begin position="1128"/>
        <end position="1192"/>
    </location>
</feature>
<keyword evidence="1" id="KW-0732">Signal</keyword>
<evidence type="ECO:0000259" key="2">
    <source>
        <dbReference type="SMART" id="SM00089"/>
    </source>
</evidence>
<feature type="domain" description="PKD/Chitinase" evidence="2">
    <location>
        <begin position="1276"/>
        <end position="1345"/>
    </location>
</feature>
<feature type="domain" description="PKD/Chitinase" evidence="2">
    <location>
        <begin position="1430"/>
        <end position="1496"/>
    </location>
</feature>
<keyword evidence="4" id="KW-1185">Reference proteome</keyword>
<dbReference type="InterPro" id="IPR025667">
    <property type="entry name" value="SprB_repeat"/>
</dbReference>
<dbReference type="SMART" id="SM00089">
    <property type="entry name" value="PKD"/>
    <property type="match status" value="5"/>
</dbReference>
<evidence type="ECO:0000313" key="4">
    <source>
        <dbReference type="Proteomes" id="UP000219559"/>
    </source>
</evidence>
<dbReference type="InterPro" id="IPR044023">
    <property type="entry name" value="Ig_7"/>
</dbReference>
<dbReference type="NCBIfam" id="TIGR04183">
    <property type="entry name" value="Por_Secre_tail"/>
    <property type="match status" value="1"/>
</dbReference>